<organism evidence="2 3">
    <name type="scientific">Vibrio splendidus</name>
    <dbReference type="NCBI Taxonomy" id="29497"/>
    <lineage>
        <taxon>Bacteria</taxon>
        <taxon>Pseudomonadati</taxon>
        <taxon>Pseudomonadota</taxon>
        <taxon>Gammaproteobacteria</taxon>
        <taxon>Vibrionales</taxon>
        <taxon>Vibrionaceae</taxon>
        <taxon>Vibrio</taxon>
    </lineage>
</organism>
<accession>A0ABV4M095</accession>
<comment type="caution">
    <text evidence="2">The sequence shown here is derived from an EMBL/GenBank/DDBJ whole genome shotgun (WGS) entry which is preliminary data.</text>
</comment>
<dbReference type="Proteomes" id="UP001569200">
    <property type="component" value="Unassembled WGS sequence"/>
</dbReference>
<dbReference type="EMBL" id="JBGOOW010000037">
    <property type="protein sequence ID" value="MEZ8183203.1"/>
    <property type="molecule type" value="Genomic_DNA"/>
</dbReference>
<dbReference type="RefSeq" id="WP_017102698.1">
    <property type="nucleotide sequence ID" value="NZ_JBGONW010000016.1"/>
</dbReference>
<dbReference type="PROSITE" id="PS51671">
    <property type="entry name" value="ACT"/>
    <property type="match status" value="1"/>
</dbReference>
<dbReference type="InterPro" id="IPR027417">
    <property type="entry name" value="P-loop_NTPase"/>
</dbReference>
<keyword evidence="3" id="KW-1185">Reference proteome</keyword>
<proteinExistence type="predicted"/>
<reference evidence="2 3" key="1">
    <citation type="submission" date="2024-06" db="EMBL/GenBank/DDBJ databases">
        <authorList>
            <person name="Steensen K."/>
            <person name="Seneca J."/>
            <person name="Bartlau N."/>
            <person name="Yu A.X."/>
            <person name="Polz M.F."/>
        </authorList>
    </citation>
    <scope>NUCLEOTIDE SEQUENCE [LARGE SCALE GENOMIC DNA]</scope>
    <source>
        <strain evidence="2 3">1F145</strain>
    </source>
</reference>
<evidence type="ECO:0000313" key="2">
    <source>
        <dbReference type="EMBL" id="MEZ8183203.1"/>
    </source>
</evidence>
<feature type="domain" description="ACT" evidence="1">
    <location>
        <begin position="390"/>
        <end position="459"/>
    </location>
</feature>
<evidence type="ECO:0000259" key="1">
    <source>
        <dbReference type="PROSITE" id="PS51671"/>
    </source>
</evidence>
<evidence type="ECO:0000313" key="3">
    <source>
        <dbReference type="Proteomes" id="UP001569200"/>
    </source>
</evidence>
<name>A0ABV4M095_VIBSP</name>
<dbReference type="InterPro" id="IPR002912">
    <property type="entry name" value="ACT_dom"/>
</dbReference>
<sequence length="635" mass="73043">MTYKRLMINRFIAFKGDKVMYDQQFHQGINIVRGEHSVGKSTLLDLIFYALGGELKDREWKEPIEKYNKVVSEVSVDDALLTLTRGIDTTNKKPYIDVFNGSYEDSLRSEEGWLHLGPTRSENKMSFSEFFFEALGWGQSITSDSNNLTMHQVLRLLYLSQSSDSTKIFRSEVDSRYDSASTRQAIGDFVLGLDDLSLYESRQQKWKLVRNIDSVESDIKSYKRILEIDELTSLKDYDDAIMKKQKELEICVIDKNKKLSVSSTSLPDGFTDNITVISQGIAVMTGEIKHLKEKRLYIKSEITDCLLFEKSLEFRLKSLLESKNTFSSLGEMSFTYCPSCFSSIKEVETEACKCSLCKNDIPKHSLEEKYTETLSELKYQQRQNKKTIDKLNVSLEEVSGLLAKITSTLREEESKLRNVSTSTNEREIVIEEYSKKISKLESELDEKIDDKETYLRIDSLLKEKKLKEDELLVINRHIEENERNSKERRFKVLQSVSKTAKQLLEADLGNEHNFREASALSDEINFGKDEWSVGGRVTFSDSSNVIKKSSLQISMLNHAIFDNESRLPNFMILDFECGDLNASRSHQLQKNLMETLKDKGDYQVIITSSKACQELNNESYGVGPYYDTNEYIFAK</sequence>
<protein>
    <submittedName>
        <fullName evidence="2">AAA family ATPase</fullName>
    </submittedName>
</protein>
<gene>
    <name evidence="2" type="ORF">ACED33_21215</name>
</gene>
<dbReference type="Gene3D" id="3.40.50.300">
    <property type="entry name" value="P-loop containing nucleotide triphosphate hydrolases"/>
    <property type="match status" value="1"/>
</dbReference>